<dbReference type="PROSITE" id="PS01180">
    <property type="entry name" value="CUB"/>
    <property type="match status" value="1"/>
</dbReference>
<dbReference type="AlphaFoldDB" id="A0A0N4TDE2"/>
<accession>A0A0N4TDE2</accession>
<dbReference type="CDD" id="cd00041">
    <property type="entry name" value="CUB"/>
    <property type="match status" value="1"/>
</dbReference>
<keyword evidence="1" id="KW-1015">Disulfide bond</keyword>
<dbReference type="InterPro" id="IPR052129">
    <property type="entry name" value="Spermadhesin-Link_domain"/>
</dbReference>
<dbReference type="EMBL" id="UZAD01005325">
    <property type="protein sequence ID" value="VDN87377.1"/>
    <property type="molecule type" value="Genomic_DNA"/>
</dbReference>
<dbReference type="InterPro" id="IPR000859">
    <property type="entry name" value="CUB_dom"/>
</dbReference>
<evidence type="ECO:0000256" key="2">
    <source>
        <dbReference type="PROSITE-ProRule" id="PRU00059"/>
    </source>
</evidence>
<dbReference type="InterPro" id="IPR035914">
    <property type="entry name" value="Sperma_CUB_dom_sf"/>
</dbReference>
<feature type="domain" description="CUB" evidence="3">
    <location>
        <begin position="56"/>
        <end position="179"/>
    </location>
</feature>
<keyword evidence="5" id="KW-1185">Reference proteome</keyword>
<evidence type="ECO:0000313" key="5">
    <source>
        <dbReference type="Proteomes" id="UP000278627"/>
    </source>
</evidence>
<dbReference type="Pfam" id="PF00431">
    <property type="entry name" value="CUB"/>
    <property type="match status" value="1"/>
</dbReference>
<dbReference type="Proteomes" id="UP000278627">
    <property type="component" value="Unassembled WGS sequence"/>
</dbReference>
<evidence type="ECO:0000256" key="1">
    <source>
        <dbReference type="ARBA" id="ARBA00023157"/>
    </source>
</evidence>
<dbReference type="PANTHER" id="PTHR46908:SF4">
    <property type="entry name" value="TUMOR NECROSIS FACTOR-INDUCIBLE GENE 6 PROTEIN"/>
    <property type="match status" value="1"/>
</dbReference>
<gene>
    <name evidence="4" type="ORF">BPAG_LOCUS6191</name>
</gene>
<dbReference type="STRING" id="6280.A0A0N4TDE2"/>
<comment type="caution">
    <text evidence="2">Lacks conserved residue(s) required for the propagation of feature annotation.</text>
</comment>
<dbReference type="Gene3D" id="2.60.120.290">
    <property type="entry name" value="Spermadhesin, CUB domain"/>
    <property type="match status" value="1"/>
</dbReference>
<reference evidence="4 5" key="2">
    <citation type="submission" date="2018-11" db="EMBL/GenBank/DDBJ databases">
        <authorList>
            <consortium name="Pathogen Informatics"/>
        </authorList>
    </citation>
    <scope>NUCLEOTIDE SEQUENCE [LARGE SCALE GENOMIC DNA]</scope>
</reference>
<organism evidence="6">
    <name type="scientific">Brugia pahangi</name>
    <name type="common">Filarial nematode worm</name>
    <dbReference type="NCBI Taxonomy" id="6280"/>
    <lineage>
        <taxon>Eukaryota</taxon>
        <taxon>Metazoa</taxon>
        <taxon>Ecdysozoa</taxon>
        <taxon>Nematoda</taxon>
        <taxon>Chromadorea</taxon>
        <taxon>Rhabditida</taxon>
        <taxon>Spirurina</taxon>
        <taxon>Spiruromorpha</taxon>
        <taxon>Filarioidea</taxon>
        <taxon>Onchocercidae</taxon>
        <taxon>Brugia</taxon>
    </lineage>
</organism>
<dbReference type="WBParaSite" id="BPAG_0000623001-mRNA-1">
    <property type="protein sequence ID" value="BPAG_0000623001-mRNA-1"/>
    <property type="gene ID" value="BPAG_0000623001"/>
</dbReference>
<dbReference type="SMART" id="SM00042">
    <property type="entry name" value="CUB"/>
    <property type="match status" value="1"/>
</dbReference>
<dbReference type="PANTHER" id="PTHR46908">
    <property type="entry name" value="CUBILIN-LIKE PROTEIN"/>
    <property type="match status" value="1"/>
</dbReference>
<protein>
    <submittedName>
        <fullName evidence="6">CUB domain-containing protein</fullName>
    </submittedName>
</protein>
<name>A0A0N4TDE2_BRUPA</name>
<reference evidence="6" key="1">
    <citation type="submission" date="2017-02" db="UniProtKB">
        <authorList>
            <consortium name="WormBaseParasite"/>
        </authorList>
    </citation>
    <scope>IDENTIFICATION</scope>
</reference>
<evidence type="ECO:0000313" key="6">
    <source>
        <dbReference type="WBParaSite" id="BPAG_0000623001-mRNA-1"/>
    </source>
</evidence>
<dbReference type="SUPFAM" id="SSF49854">
    <property type="entry name" value="Spermadhesin, CUB domain"/>
    <property type="match status" value="1"/>
</dbReference>
<evidence type="ECO:0000313" key="4">
    <source>
        <dbReference type="EMBL" id="VDN87377.1"/>
    </source>
</evidence>
<sequence>MLRNGVNEQSPGFGGLFRDSEICDDHPVRELRSQGNRVFMRLTTRNAPSIRNFADCGGRLVGFSGALSAPQYPLKDSRTLNCDWHIHVAAGNRVRFTITVLDDLNSADSNGFCSSFAPNYIDVAEGSSASARILRRYCKKEISLSSVDSEKNELTIRYRQHGGTHFGSLFGFLAHYTTG</sequence>
<evidence type="ECO:0000259" key="3">
    <source>
        <dbReference type="PROSITE" id="PS01180"/>
    </source>
</evidence>
<proteinExistence type="predicted"/>